<proteinExistence type="predicted"/>
<feature type="compositionally biased region" description="Basic and acidic residues" evidence="5">
    <location>
        <begin position="316"/>
        <end position="326"/>
    </location>
</feature>
<dbReference type="Proteomes" id="UP000507470">
    <property type="component" value="Unassembled WGS sequence"/>
</dbReference>
<dbReference type="AlphaFoldDB" id="A0A6J8CFT9"/>
<feature type="transmembrane region" description="Helical" evidence="6">
    <location>
        <begin position="42"/>
        <end position="61"/>
    </location>
</feature>
<accession>A0A6J8CFT9</accession>
<dbReference type="GO" id="GO:0007189">
    <property type="term" value="P:adenylate cyclase-activating G protein-coupled receptor signaling pathway"/>
    <property type="evidence" value="ECO:0007669"/>
    <property type="project" value="TreeGrafter"/>
</dbReference>
<evidence type="ECO:0000256" key="3">
    <source>
        <dbReference type="ARBA" id="ARBA00022989"/>
    </source>
</evidence>
<feature type="transmembrane region" description="Helical" evidence="6">
    <location>
        <begin position="254"/>
        <end position="274"/>
    </location>
</feature>
<evidence type="ECO:0000313" key="9">
    <source>
        <dbReference type="Proteomes" id="UP000507470"/>
    </source>
</evidence>
<dbReference type="CDD" id="cd00637">
    <property type="entry name" value="7tm_classA_rhodopsin-like"/>
    <property type="match status" value="1"/>
</dbReference>
<organism evidence="8 9">
    <name type="scientific">Mytilus coruscus</name>
    <name type="common">Sea mussel</name>
    <dbReference type="NCBI Taxonomy" id="42192"/>
    <lineage>
        <taxon>Eukaryota</taxon>
        <taxon>Metazoa</taxon>
        <taxon>Spiralia</taxon>
        <taxon>Lophotrochozoa</taxon>
        <taxon>Mollusca</taxon>
        <taxon>Bivalvia</taxon>
        <taxon>Autobranchia</taxon>
        <taxon>Pteriomorphia</taxon>
        <taxon>Mytilida</taxon>
        <taxon>Mytiloidea</taxon>
        <taxon>Mytilidae</taxon>
        <taxon>Mytilinae</taxon>
        <taxon>Mytilus</taxon>
    </lineage>
</organism>
<dbReference type="EMBL" id="CACVKT020005281">
    <property type="protein sequence ID" value="CAC5394356.1"/>
    <property type="molecule type" value="Genomic_DNA"/>
</dbReference>
<feature type="transmembrane region" description="Helical" evidence="6">
    <location>
        <begin position="161"/>
        <end position="180"/>
    </location>
</feature>
<keyword evidence="9" id="KW-1185">Reference proteome</keyword>
<feature type="region of interest" description="Disordered" evidence="5">
    <location>
        <begin position="316"/>
        <end position="349"/>
    </location>
</feature>
<dbReference type="PROSITE" id="PS50262">
    <property type="entry name" value="G_PROTEIN_RECEP_F1_2"/>
    <property type="match status" value="1"/>
</dbReference>
<evidence type="ECO:0000259" key="7">
    <source>
        <dbReference type="PROSITE" id="PS50262"/>
    </source>
</evidence>
<dbReference type="InterPro" id="IPR017452">
    <property type="entry name" value="GPCR_Rhodpsn_7TM"/>
</dbReference>
<evidence type="ECO:0000256" key="4">
    <source>
        <dbReference type="ARBA" id="ARBA00023136"/>
    </source>
</evidence>
<feature type="transmembrane region" description="Helical" evidence="6">
    <location>
        <begin position="280"/>
        <end position="306"/>
    </location>
</feature>
<dbReference type="PANTHER" id="PTHR23112:SF0">
    <property type="entry name" value="TRANSMEMBRANE PROTEIN 116"/>
    <property type="match status" value="1"/>
</dbReference>
<evidence type="ECO:0000256" key="1">
    <source>
        <dbReference type="ARBA" id="ARBA00004141"/>
    </source>
</evidence>
<feature type="domain" description="G-protein coupled receptors family 1 profile" evidence="7">
    <location>
        <begin position="55"/>
        <end position="303"/>
    </location>
</feature>
<name>A0A6J8CFT9_MYTCO</name>
<dbReference type="GO" id="GO:0004930">
    <property type="term" value="F:G protein-coupled receptor activity"/>
    <property type="evidence" value="ECO:0007669"/>
    <property type="project" value="TreeGrafter"/>
</dbReference>
<dbReference type="OrthoDB" id="6115658at2759"/>
<keyword evidence="4 6" id="KW-0472">Membrane</keyword>
<feature type="compositionally biased region" description="Polar residues" evidence="5">
    <location>
        <begin position="329"/>
        <end position="349"/>
    </location>
</feature>
<feature type="transmembrane region" description="Helical" evidence="6">
    <location>
        <begin position="119"/>
        <end position="149"/>
    </location>
</feature>
<evidence type="ECO:0000313" key="8">
    <source>
        <dbReference type="EMBL" id="CAC5394356.1"/>
    </source>
</evidence>
<comment type="subcellular location">
    <subcellularLocation>
        <location evidence="1">Membrane</location>
        <topology evidence="1">Multi-pass membrane protein</topology>
    </subcellularLocation>
</comment>
<sequence>MSNRTTFFATNSTTPSIRGVKELVDGYDIPVYGIKEGTFYNIHVPALICICLSFICALTIMGYSFYHQHYSTFFQWTKSERFVVYMALCDALFNAAHFTDHLHIAVTKTLPRPKSLCAFYGFMLAEFITAQNLMVNIVAINVFILVFYRKHLNFGKCDYRLLVYIFGAPALGGLIAGALGQLGPNGSFCYFDGIKGKWTGVFFTTVPLLLVVVINTILYILSWLRIYKEAKEIKDSLGKSSRVLRASHKAAKTMSLFVTAFFVQWWAMALYGVWQLVADVPFLLFNFVTTFSNVGGILNGIVFIIIMRRKREKAESSTKASDDKVGSGHTATTPMHSIVHSNGHSANVV</sequence>
<dbReference type="SUPFAM" id="SSF81321">
    <property type="entry name" value="Family A G protein-coupled receptor-like"/>
    <property type="match status" value="1"/>
</dbReference>
<keyword evidence="2 6" id="KW-0812">Transmembrane</keyword>
<reference evidence="8 9" key="1">
    <citation type="submission" date="2020-06" db="EMBL/GenBank/DDBJ databases">
        <authorList>
            <person name="Li R."/>
            <person name="Bekaert M."/>
        </authorList>
    </citation>
    <scope>NUCLEOTIDE SEQUENCE [LARGE SCALE GENOMIC DNA]</scope>
    <source>
        <strain evidence="9">wild</strain>
    </source>
</reference>
<evidence type="ECO:0000256" key="5">
    <source>
        <dbReference type="SAM" id="MobiDB-lite"/>
    </source>
</evidence>
<dbReference type="PANTHER" id="PTHR23112">
    <property type="entry name" value="G PROTEIN-COUPLED RECEPTOR 157-RELATED"/>
    <property type="match status" value="1"/>
</dbReference>
<evidence type="ECO:0000256" key="6">
    <source>
        <dbReference type="SAM" id="Phobius"/>
    </source>
</evidence>
<feature type="transmembrane region" description="Helical" evidence="6">
    <location>
        <begin position="200"/>
        <end position="224"/>
    </location>
</feature>
<protein>
    <recommendedName>
        <fullName evidence="7">G-protein coupled receptors family 1 profile domain-containing protein</fullName>
    </recommendedName>
</protein>
<dbReference type="Gene3D" id="1.20.1070.10">
    <property type="entry name" value="Rhodopsin 7-helix transmembrane proteins"/>
    <property type="match status" value="1"/>
</dbReference>
<dbReference type="GO" id="GO:0005886">
    <property type="term" value="C:plasma membrane"/>
    <property type="evidence" value="ECO:0007669"/>
    <property type="project" value="TreeGrafter"/>
</dbReference>
<keyword evidence="3 6" id="KW-1133">Transmembrane helix</keyword>
<gene>
    <name evidence="8" type="ORF">MCOR_29111</name>
</gene>
<evidence type="ECO:0000256" key="2">
    <source>
        <dbReference type="ARBA" id="ARBA00022692"/>
    </source>
</evidence>